<accession>A0A174Z828</accession>
<organism evidence="1 2">
    <name type="scientific">Lachnospira eligens</name>
    <dbReference type="NCBI Taxonomy" id="39485"/>
    <lineage>
        <taxon>Bacteria</taxon>
        <taxon>Bacillati</taxon>
        <taxon>Bacillota</taxon>
        <taxon>Clostridia</taxon>
        <taxon>Lachnospirales</taxon>
        <taxon>Lachnospiraceae</taxon>
        <taxon>Lachnospira</taxon>
    </lineage>
</organism>
<protein>
    <submittedName>
        <fullName evidence="1">Phage tail sheath protein</fullName>
    </submittedName>
</protein>
<dbReference type="InterPro" id="IPR052042">
    <property type="entry name" value="Tail_sheath_structural"/>
</dbReference>
<name>A0A174Z828_9FIRM</name>
<dbReference type="RefSeq" id="WP_055285884.1">
    <property type="nucleotide sequence ID" value="NZ_CABIXW010000001.1"/>
</dbReference>
<reference evidence="1 2" key="1">
    <citation type="submission" date="2015-09" db="EMBL/GenBank/DDBJ databases">
        <authorList>
            <consortium name="Pathogen Informatics"/>
        </authorList>
    </citation>
    <scope>NUCLEOTIDE SEQUENCE [LARGE SCALE GENOMIC DNA]</scope>
    <source>
        <strain evidence="1 2">2789STDY5834878</strain>
    </source>
</reference>
<dbReference type="PANTHER" id="PTHR35861">
    <property type="match status" value="1"/>
</dbReference>
<evidence type="ECO:0000313" key="1">
    <source>
        <dbReference type="EMBL" id="CUQ80346.1"/>
    </source>
</evidence>
<dbReference type="Proteomes" id="UP000095780">
    <property type="component" value="Unassembled WGS sequence"/>
</dbReference>
<sequence length="476" mass="52221">MSDVSHGVNASKTSNGAITPVSVDTGVHFVVGTAPVQMVNGKVNEVIMASSYKEAVQALGYSDDWKKYSLCEEIYTAFTLFNSAQVFFVNVLDPKKHKKTVDETQMDVVDGQIVLPAEAIAGSVEITGKTAGEDYEVFYSDTNCVVEFLKETTGKLTVKYDAVDASQVTKSDIIGGYSVSTHKTTGLELINNVFPLYTKVPDLILCPNWSHDAEVAAVMSAKAENINGLFEGEAILDIDCTAETGATYYTEVPAWKKQKNFTKRTEVVCFPKVALGDRVFNLSTQLAASMSAVDNAEEYGGGTPCESASNKGIQADRMVTADGSEVVMDIQQANYLNENGVVTALNFFNGFVSWGNYTACYPANTDVTDYFYCINRMFKWVAKTLILTYWNYIDRGIKRRLIDAVVQSINDWLASLATDEKIIGGRVEFNESENSTSQLAAGIVRFHIYMTPPSPMQKMDFVLEYDLSYLAALVAA</sequence>
<proteinExistence type="predicted"/>
<evidence type="ECO:0000313" key="2">
    <source>
        <dbReference type="Proteomes" id="UP000095780"/>
    </source>
</evidence>
<dbReference type="PANTHER" id="PTHR35861:SF2">
    <property type="entry name" value="FELS-2 PROPHAGE PROTEIN"/>
    <property type="match status" value="1"/>
</dbReference>
<dbReference type="EMBL" id="CZBV01000001">
    <property type="protein sequence ID" value="CUQ80346.1"/>
    <property type="molecule type" value="Genomic_DNA"/>
</dbReference>
<dbReference type="AlphaFoldDB" id="A0A174Z828"/>
<gene>
    <name evidence="1" type="ORF">ERS852492_00464</name>
</gene>